<dbReference type="Proteomes" id="UP001497392">
    <property type="component" value="Unassembled WGS sequence"/>
</dbReference>
<sequence length="519" mass="57443">MHGPQFGAVRCAPCFGHMPWAGDLRTVPKVSPLLSLPEEILQNIASHFPLDKWVKGPAKSCHRLHSLHLPRIDLSCFRTGHGEDEETLVWASRRIARALACVDRHTGPCTTSISLSTQAVFNSLINSRDQPRALTSSLIRANVACLELTLKCYGEDDEGDICNFTYMMLERLPNLIAARLWFEAFYSLDPYVRLTHLKHLDLVLGALEPLDGMPFGELFPSLETARLGCFGMDAITELDVTGCQHLTRLVLFGIVVSELSKLPQCMLRVELATFDSDEHEVDGLETALAEVSEALLPCKELYSPESIVATTYLPNLEVLRCDGWDLDWVNADFDFDEHDEEFDGEPANALLDCMAQSLNLPALKSVLIGHHEFGESGMRVQVPADLAGVQELMIATAQPLKLGFESARCAGETLNSFYAVGSEIRVSEAALRSMQKALRKRGLTLSMVRADKGFTYAPSQCLYMHALSAPPLHYDDVICSVSARVGRWGFMQSQACSHCGACFDCLRKAGIVQEELEYD</sequence>
<dbReference type="EMBL" id="CAXHTA020000018">
    <property type="protein sequence ID" value="CAL5228147.1"/>
    <property type="molecule type" value="Genomic_DNA"/>
</dbReference>
<accession>A0ABP1G7R9</accession>
<reference evidence="1 2" key="1">
    <citation type="submission" date="2024-06" db="EMBL/GenBank/DDBJ databases">
        <authorList>
            <person name="Kraege A."/>
            <person name="Thomma B."/>
        </authorList>
    </citation>
    <scope>NUCLEOTIDE SEQUENCE [LARGE SCALE GENOMIC DNA]</scope>
</reference>
<gene>
    <name evidence="1" type="primary">g11227</name>
    <name evidence="1" type="ORF">VP750_LOCUS10053</name>
</gene>
<protein>
    <submittedName>
        <fullName evidence="1">G11227 protein</fullName>
    </submittedName>
</protein>
<keyword evidence="2" id="KW-1185">Reference proteome</keyword>
<name>A0ABP1G7R9_9CHLO</name>
<organism evidence="1 2">
    <name type="scientific">Coccomyxa viridis</name>
    <dbReference type="NCBI Taxonomy" id="1274662"/>
    <lineage>
        <taxon>Eukaryota</taxon>
        <taxon>Viridiplantae</taxon>
        <taxon>Chlorophyta</taxon>
        <taxon>core chlorophytes</taxon>
        <taxon>Trebouxiophyceae</taxon>
        <taxon>Trebouxiophyceae incertae sedis</taxon>
        <taxon>Coccomyxaceae</taxon>
        <taxon>Coccomyxa</taxon>
    </lineage>
</organism>
<evidence type="ECO:0000313" key="2">
    <source>
        <dbReference type="Proteomes" id="UP001497392"/>
    </source>
</evidence>
<comment type="caution">
    <text evidence="1">The sequence shown here is derived from an EMBL/GenBank/DDBJ whole genome shotgun (WGS) entry which is preliminary data.</text>
</comment>
<evidence type="ECO:0000313" key="1">
    <source>
        <dbReference type="EMBL" id="CAL5228147.1"/>
    </source>
</evidence>
<proteinExistence type="predicted"/>